<dbReference type="PROSITE" id="PS00165">
    <property type="entry name" value="DEHYDRATASE_SER_THR"/>
    <property type="match status" value="1"/>
</dbReference>
<feature type="domain" description="Tryptophan synthase beta chain-like PALP" evidence="15">
    <location>
        <begin position="51"/>
        <end position="367"/>
    </location>
</feature>
<dbReference type="InterPro" id="IPR036052">
    <property type="entry name" value="TrpB-like_PALP_sf"/>
</dbReference>
<dbReference type="NCBIfam" id="TIGR00260">
    <property type="entry name" value="thrC"/>
    <property type="match status" value="1"/>
</dbReference>
<reference evidence="16 17" key="1">
    <citation type="journal article" date="2014" name="Int. J. Syst. Evol. Microbiol.">
        <title>Complete genome sequence of Corynebacterium casei LMG S-19264T (=DSM 44701T), isolated from a smear-ripened cheese.</title>
        <authorList>
            <consortium name="US DOE Joint Genome Institute (JGI-PGF)"/>
            <person name="Walter F."/>
            <person name="Albersmeier A."/>
            <person name="Kalinowski J."/>
            <person name="Ruckert C."/>
        </authorList>
    </citation>
    <scope>NUCLEOTIDE SEQUENCE [LARGE SCALE GENOMIC DNA]</scope>
    <source>
        <strain evidence="16 17">CCM 8635</strain>
    </source>
</reference>
<feature type="binding site" evidence="13">
    <location>
        <begin position="216"/>
        <end position="220"/>
    </location>
    <ligand>
        <name>pyridoxal 5'-phosphate</name>
        <dbReference type="ChEBI" id="CHEBI:597326"/>
    </ligand>
</feature>
<comment type="cofactor">
    <cofactor evidence="1 12 13">
        <name>pyridoxal 5'-phosphate</name>
        <dbReference type="ChEBI" id="CHEBI:597326"/>
    </cofactor>
</comment>
<evidence type="ECO:0000256" key="4">
    <source>
        <dbReference type="ARBA" id="ARBA00005517"/>
    </source>
</evidence>
<feature type="binding site" evidence="13">
    <location>
        <position position="366"/>
    </location>
    <ligand>
        <name>pyridoxal 5'-phosphate</name>
        <dbReference type="ChEBI" id="CHEBI:597326"/>
    </ligand>
</feature>
<dbReference type="InterPro" id="IPR000634">
    <property type="entry name" value="Ser/Thr_deHydtase_PyrdxlP-BS"/>
</dbReference>
<dbReference type="CDD" id="cd01563">
    <property type="entry name" value="Thr-synth_1"/>
    <property type="match status" value="1"/>
</dbReference>
<dbReference type="PANTHER" id="PTHR10314">
    <property type="entry name" value="CYSTATHIONINE BETA-SYNTHASE"/>
    <property type="match status" value="1"/>
</dbReference>
<evidence type="ECO:0000259" key="15">
    <source>
        <dbReference type="Pfam" id="PF00291"/>
    </source>
</evidence>
<feature type="modified residue" description="N6-(pyridoxal phosphate)lysine" evidence="14">
    <location>
        <position position="90"/>
    </location>
</feature>
<evidence type="ECO:0000256" key="2">
    <source>
        <dbReference type="ARBA" id="ARBA00004962"/>
    </source>
</evidence>
<comment type="pathway">
    <text evidence="3 12">Amino-acid biosynthesis; L-threonine biosynthesis; L-threonine from L-aspartate: step 5/5.</text>
</comment>
<dbReference type="EMBL" id="BMDA01000008">
    <property type="protein sequence ID" value="GGH45335.1"/>
    <property type="molecule type" value="Genomic_DNA"/>
</dbReference>
<dbReference type="InterPro" id="IPR001926">
    <property type="entry name" value="TrpB-like_PALP"/>
</dbReference>
<evidence type="ECO:0000256" key="10">
    <source>
        <dbReference type="ARBA" id="ARBA00049144"/>
    </source>
</evidence>
<evidence type="ECO:0000256" key="5">
    <source>
        <dbReference type="ARBA" id="ARBA00018679"/>
    </source>
</evidence>
<dbReference type="AlphaFoldDB" id="A0ABD0AC33"/>
<keyword evidence="6 12" id="KW-0028">Amino-acid biosynthesis</keyword>
<comment type="pathway">
    <text evidence="2">Amino-acid biosynthesis; L-cysteine biosynthesis; L-cysteine from L-serine: step 2/2.</text>
</comment>
<dbReference type="PIRSF" id="PIRSF038945">
    <property type="entry name" value="Thr_synthase"/>
    <property type="match status" value="1"/>
</dbReference>
<evidence type="ECO:0000256" key="11">
    <source>
        <dbReference type="NCBIfam" id="TIGR00260"/>
    </source>
</evidence>
<keyword evidence="7 12" id="KW-0791">Threonine biosynthesis</keyword>
<dbReference type="Gene3D" id="3.40.50.1100">
    <property type="match status" value="2"/>
</dbReference>
<dbReference type="FunFam" id="3.40.50.1100:FF:000013">
    <property type="entry name" value="Threonine synthase"/>
    <property type="match status" value="1"/>
</dbReference>
<dbReference type="SUPFAM" id="SSF53686">
    <property type="entry name" value="Tryptophan synthase beta subunit-like PLP-dependent enzymes"/>
    <property type="match status" value="1"/>
</dbReference>
<evidence type="ECO:0000256" key="6">
    <source>
        <dbReference type="ARBA" id="ARBA00022605"/>
    </source>
</evidence>
<evidence type="ECO:0000256" key="1">
    <source>
        <dbReference type="ARBA" id="ARBA00001933"/>
    </source>
</evidence>
<evidence type="ECO:0000256" key="9">
    <source>
        <dbReference type="ARBA" id="ARBA00047931"/>
    </source>
</evidence>
<comment type="catalytic activity">
    <reaction evidence="10 12">
        <text>O-phospho-L-homoserine + H2O = L-threonine + phosphate</text>
        <dbReference type="Rhea" id="RHEA:10840"/>
        <dbReference type="ChEBI" id="CHEBI:15377"/>
        <dbReference type="ChEBI" id="CHEBI:43474"/>
        <dbReference type="ChEBI" id="CHEBI:57590"/>
        <dbReference type="ChEBI" id="CHEBI:57926"/>
        <dbReference type="EC" id="4.2.3.1"/>
    </reaction>
</comment>
<evidence type="ECO:0000256" key="12">
    <source>
        <dbReference type="PIRNR" id="PIRNR038945"/>
    </source>
</evidence>
<dbReference type="EC" id="4.2.3.1" evidence="11 12"/>
<evidence type="ECO:0000256" key="14">
    <source>
        <dbReference type="PIRSR" id="PIRSR038945-2"/>
    </source>
</evidence>
<evidence type="ECO:0000313" key="17">
    <source>
        <dbReference type="Proteomes" id="UP000652691"/>
    </source>
</evidence>
<name>A0ABD0AC33_9GAMM</name>
<dbReference type="InterPro" id="IPR050214">
    <property type="entry name" value="Cys_Synth/Cystath_Beta-Synth"/>
</dbReference>
<comment type="function">
    <text evidence="12">Catalyzes the gamma-elimination of phosphate from L-phosphohomoserine and the beta-addition of water to produce L-threonine.</text>
</comment>
<comment type="catalytic activity">
    <reaction evidence="9">
        <text>O-acetyl-L-serine + hydrogen sulfide = L-cysteine + acetate</text>
        <dbReference type="Rhea" id="RHEA:14829"/>
        <dbReference type="ChEBI" id="CHEBI:29919"/>
        <dbReference type="ChEBI" id="CHEBI:30089"/>
        <dbReference type="ChEBI" id="CHEBI:35235"/>
        <dbReference type="ChEBI" id="CHEBI:58340"/>
        <dbReference type="EC" id="2.5.1.47"/>
    </reaction>
</comment>
<dbReference type="Proteomes" id="UP000652691">
    <property type="component" value="Unassembled WGS sequence"/>
</dbReference>
<feature type="binding site" evidence="13">
    <location>
        <position position="116"/>
    </location>
    <ligand>
        <name>pyridoxal 5'-phosphate</name>
        <dbReference type="ChEBI" id="CHEBI:597326"/>
    </ligand>
</feature>
<dbReference type="GO" id="GO:0004124">
    <property type="term" value="F:cysteine synthase activity"/>
    <property type="evidence" value="ECO:0007669"/>
    <property type="project" value="UniProtKB-EC"/>
</dbReference>
<organism evidence="16 17">
    <name type="scientific">Acinetobacter courvalinii</name>
    <dbReference type="NCBI Taxonomy" id="280147"/>
    <lineage>
        <taxon>Bacteria</taxon>
        <taxon>Pseudomonadati</taxon>
        <taxon>Pseudomonadota</taxon>
        <taxon>Gammaproteobacteria</taxon>
        <taxon>Moraxellales</taxon>
        <taxon>Moraxellaceae</taxon>
        <taxon>Acinetobacter</taxon>
    </lineage>
</organism>
<gene>
    <name evidence="16" type="primary">thrC</name>
    <name evidence="16" type="ORF">GCM10007354_34980</name>
</gene>
<dbReference type="InterPro" id="IPR004450">
    <property type="entry name" value="Thr_synthase-like"/>
</dbReference>
<dbReference type="Pfam" id="PF00291">
    <property type="entry name" value="PALP"/>
    <property type="match status" value="1"/>
</dbReference>
<evidence type="ECO:0000313" key="16">
    <source>
        <dbReference type="EMBL" id="GGH45335.1"/>
    </source>
</evidence>
<keyword evidence="8 12" id="KW-0663">Pyridoxal phosphate</keyword>
<comment type="caution">
    <text evidence="16">The sequence shown here is derived from an EMBL/GenBank/DDBJ whole genome shotgun (WGS) entry which is preliminary data.</text>
</comment>
<evidence type="ECO:0000256" key="13">
    <source>
        <dbReference type="PIRSR" id="PIRSR038945-1"/>
    </source>
</evidence>
<dbReference type="InterPro" id="IPR026260">
    <property type="entry name" value="Thr_Synthase_bac/arc"/>
</dbReference>
<dbReference type="GO" id="GO:0009088">
    <property type="term" value="P:threonine biosynthetic process"/>
    <property type="evidence" value="ECO:0007669"/>
    <property type="project" value="UniProtKB-UniRule"/>
</dbReference>
<dbReference type="GO" id="GO:0004795">
    <property type="term" value="F:threonine synthase activity"/>
    <property type="evidence" value="ECO:0007669"/>
    <property type="project" value="UniProtKB-UniRule"/>
</dbReference>
<keyword evidence="12" id="KW-0456">Lyase</keyword>
<comment type="similarity">
    <text evidence="4 12">Belongs to the threonine synthase family.</text>
</comment>
<evidence type="ECO:0000256" key="8">
    <source>
        <dbReference type="ARBA" id="ARBA00022898"/>
    </source>
</evidence>
<evidence type="ECO:0000256" key="3">
    <source>
        <dbReference type="ARBA" id="ARBA00004979"/>
    </source>
</evidence>
<sequence length="403" mass="43491">MELLSFEREPVERDFFSTLYWNTIMSNANRYTGLVDRYRDRLPVSATTRAISLGEGNTPLIKLENIPRIIGKNVEIYVKYEGLNPTGSFKDRGMTMAVTKAVEEGSKAIICASTGNTSAAAAAYAARAGIKAFVLIPEGKIAMGKMAQAMMYGAITMQIRGNFDDGMRLVKEVADQAPVTIVNSINPYRLQGQKTIAYEIVEALGRAPDYHCLPVGNAGNITAHWMGYTEAVANQPADQFEQVIYDAATEQFTGPKPEGLPTMVGYQASGAAPFLRGAPVENPETVATAIRIGNPQSWNHAKAVVRDSKGWFDELQDSEILEAQRLLSMYEGVFVEPASAASIGGAIRDIKAGKIAEGSVIVCTVTGNGLKDPDTAIKQCADAVMLSIDATMDQVKDSILSNM</sequence>
<protein>
    <recommendedName>
        <fullName evidence="5 11">Threonine synthase</fullName>
        <ecNumber evidence="11 12">4.2.3.1</ecNumber>
    </recommendedName>
</protein>
<evidence type="ECO:0000256" key="7">
    <source>
        <dbReference type="ARBA" id="ARBA00022697"/>
    </source>
</evidence>
<accession>A0ABD0AC33</accession>
<proteinExistence type="inferred from homology"/>